<sequence>MGAEDQIGVCGEGGEGKSLERRARGRPWDVDLESRADGQIGVRCISKSTRAVSSHCGPD</sequence>
<gene>
    <name evidence="2" type="ORF">MUK42_30387</name>
</gene>
<protein>
    <submittedName>
        <fullName evidence="2">Uncharacterized protein</fullName>
    </submittedName>
</protein>
<name>A0A9E7FLT7_9LILI</name>
<feature type="region of interest" description="Disordered" evidence="1">
    <location>
        <begin position="1"/>
        <end position="25"/>
    </location>
</feature>
<dbReference type="AlphaFoldDB" id="A0A9E7FLT7"/>
<feature type="compositionally biased region" description="Basic and acidic residues" evidence="1">
    <location>
        <begin position="14"/>
        <end position="25"/>
    </location>
</feature>
<evidence type="ECO:0000313" key="3">
    <source>
        <dbReference type="Proteomes" id="UP001055439"/>
    </source>
</evidence>
<evidence type="ECO:0000313" key="2">
    <source>
        <dbReference type="EMBL" id="URD96258.1"/>
    </source>
</evidence>
<reference evidence="2" key="1">
    <citation type="submission" date="2022-05" db="EMBL/GenBank/DDBJ databases">
        <title>The Musa troglodytarum L. genome provides insights into the mechanism of non-climacteric behaviour and enrichment of carotenoids.</title>
        <authorList>
            <person name="Wang J."/>
        </authorList>
    </citation>
    <scope>NUCLEOTIDE SEQUENCE</scope>
    <source>
        <tissue evidence="2">Leaf</tissue>
    </source>
</reference>
<organism evidence="2 3">
    <name type="scientific">Musa troglodytarum</name>
    <name type="common">fe'i banana</name>
    <dbReference type="NCBI Taxonomy" id="320322"/>
    <lineage>
        <taxon>Eukaryota</taxon>
        <taxon>Viridiplantae</taxon>
        <taxon>Streptophyta</taxon>
        <taxon>Embryophyta</taxon>
        <taxon>Tracheophyta</taxon>
        <taxon>Spermatophyta</taxon>
        <taxon>Magnoliopsida</taxon>
        <taxon>Liliopsida</taxon>
        <taxon>Zingiberales</taxon>
        <taxon>Musaceae</taxon>
        <taxon>Musa</taxon>
    </lineage>
</organism>
<dbReference type="EMBL" id="CP097506">
    <property type="protein sequence ID" value="URD96258.1"/>
    <property type="molecule type" value="Genomic_DNA"/>
</dbReference>
<proteinExistence type="predicted"/>
<keyword evidence="3" id="KW-1185">Reference proteome</keyword>
<evidence type="ECO:0000256" key="1">
    <source>
        <dbReference type="SAM" id="MobiDB-lite"/>
    </source>
</evidence>
<accession>A0A9E7FLT7</accession>
<dbReference type="Proteomes" id="UP001055439">
    <property type="component" value="Chromosome 4"/>
</dbReference>